<feature type="compositionally biased region" description="Polar residues" evidence="9">
    <location>
        <begin position="83"/>
        <end position="98"/>
    </location>
</feature>
<feature type="compositionally biased region" description="Low complexity" evidence="9">
    <location>
        <begin position="367"/>
        <end position="376"/>
    </location>
</feature>
<dbReference type="Proteomes" id="UP000283210">
    <property type="component" value="Chromosome 11"/>
</dbReference>
<evidence type="ECO:0000256" key="8">
    <source>
        <dbReference type="ARBA" id="ARBA00023242"/>
    </source>
</evidence>
<dbReference type="GO" id="GO:0005634">
    <property type="term" value="C:nucleus"/>
    <property type="evidence" value="ECO:0007669"/>
    <property type="project" value="UniProtKB-SubCell"/>
</dbReference>
<protein>
    <recommendedName>
        <fullName evidence="10">CCHC HIVEP-type domain-containing protein</fullName>
    </recommendedName>
</protein>
<name>A0A437CUP6_ORYJA</name>
<evidence type="ECO:0000256" key="1">
    <source>
        <dbReference type="ARBA" id="ARBA00004123"/>
    </source>
</evidence>
<dbReference type="EMBL" id="CM012447">
    <property type="protein sequence ID" value="RVE66672.1"/>
    <property type="molecule type" value="Genomic_DNA"/>
</dbReference>
<organism evidence="11 12">
    <name type="scientific">Oryzias javanicus</name>
    <name type="common">Javanese ricefish</name>
    <name type="synonym">Aplocheilus javanicus</name>
    <dbReference type="NCBI Taxonomy" id="123683"/>
    <lineage>
        <taxon>Eukaryota</taxon>
        <taxon>Metazoa</taxon>
        <taxon>Chordata</taxon>
        <taxon>Craniata</taxon>
        <taxon>Vertebrata</taxon>
        <taxon>Euteleostomi</taxon>
        <taxon>Actinopterygii</taxon>
        <taxon>Neopterygii</taxon>
        <taxon>Teleostei</taxon>
        <taxon>Neoteleostei</taxon>
        <taxon>Acanthomorphata</taxon>
        <taxon>Ovalentaria</taxon>
        <taxon>Atherinomorphae</taxon>
        <taxon>Beloniformes</taxon>
        <taxon>Adrianichthyidae</taxon>
        <taxon>Oryziinae</taxon>
        <taxon>Oryzias</taxon>
    </lineage>
</organism>
<accession>A0A437CUP6</accession>
<dbReference type="GO" id="GO:0000978">
    <property type="term" value="F:RNA polymerase II cis-regulatory region sequence-specific DNA binding"/>
    <property type="evidence" value="ECO:0007669"/>
    <property type="project" value="TreeGrafter"/>
</dbReference>
<dbReference type="InterPro" id="IPR036236">
    <property type="entry name" value="Znf_C2H2_sf"/>
</dbReference>
<evidence type="ECO:0000259" key="10">
    <source>
        <dbReference type="PROSITE" id="PS51811"/>
    </source>
</evidence>
<feature type="region of interest" description="Disordered" evidence="9">
    <location>
        <begin position="356"/>
        <end position="376"/>
    </location>
</feature>
<sequence>MGPSSLVEQMQRSRSFEHGQERTRRPQQNKGTMYECETCRNRYRKLENFETHKKFYCSELHGPKNKPLAVKEPEEDVFHVNTHQHIPSGTGALDQQTSIRKRRKMKSVGDEDDQSPTDTTPPCLVGFETTTALANKTFSQPGLIADIQPNIQSKSPQIQLVARGMNTAESRLSPIQEMNISGAAKGELQRQGSGTSVIRHTNSLSRPNSFETESLDRVSPSEVVEKDQMKSPHKDRSSGVSTDAYQEQAFQLQVMSTGNMGGSIAVIVPVVQAPPQSISLVLCAKATSWFLRSWSQRTLIESMSLMLVSQQTSQQISSTGPREARVCPSYQLRSSPLRRRESVWLKWTSHQASPVLSPASREASAGTAASLEAPASLPPLTERRRFGLRVHPEEKVKLQNLRVYQRPSTPSGCRE</sequence>
<reference evidence="11 12" key="1">
    <citation type="submission" date="2018-11" db="EMBL/GenBank/DDBJ databases">
        <authorList>
            <person name="Lopez-Roques C."/>
            <person name="Donnadieu C."/>
            <person name="Bouchez O."/>
            <person name="Klopp C."/>
            <person name="Cabau C."/>
            <person name="Zahm M."/>
        </authorList>
    </citation>
    <scope>NUCLEOTIDE SEQUENCE [LARGE SCALE GENOMIC DNA]</scope>
    <source>
        <strain evidence="11">RS831</strain>
        <tissue evidence="11">Whole body</tissue>
    </source>
</reference>
<feature type="compositionally biased region" description="Basic and acidic residues" evidence="9">
    <location>
        <begin position="223"/>
        <end position="237"/>
    </location>
</feature>
<dbReference type="PANTHER" id="PTHR45944">
    <property type="entry name" value="SCHNURRI, ISOFORM F"/>
    <property type="match status" value="1"/>
</dbReference>
<feature type="domain" description="CCHC HIVEP-type" evidence="10">
    <location>
        <begin position="31"/>
        <end position="61"/>
    </location>
</feature>
<evidence type="ECO:0000256" key="5">
    <source>
        <dbReference type="ARBA" id="ARBA00022833"/>
    </source>
</evidence>
<evidence type="ECO:0000313" key="12">
    <source>
        <dbReference type="Proteomes" id="UP000283210"/>
    </source>
</evidence>
<evidence type="ECO:0000256" key="6">
    <source>
        <dbReference type="ARBA" id="ARBA00023015"/>
    </source>
</evidence>
<dbReference type="GO" id="GO:0008270">
    <property type="term" value="F:zinc ion binding"/>
    <property type="evidence" value="ECO:0007669"/>
    <property type="project" value="UniProtKB-KW"/>
</dbReference>
<keyword evidence="8" id="KW-0539">Nucleus</keyword>
<evidence type="ECO:0000313" key="11">
    <source>
        <dbReference type="EMBL" id="RVE66672.1"/>
    </source>
</evidence>
<feature type="compositionally biased region" description="Polar residues" evidence="9">
    <location>
        <begin position="1"/>
        <end position="13"/>
    </location>
</feature>
<reference evidence="11 12" key="2">
    <citation type="submission" date="2019-01" db="EMBL/GenBank/DDBJ databases">
        <title>A chromosome length genome reference of the Java medaka (oryzias javanicus).</title>
        <authorList>
            <person name="Herpin A."/>
            <person name="Takehana Y."/>
            <person name="Naruse K."/>
            <person name="Ansai S."/>
            <person name="Kawaguchi M."/>
        </authorList>
    </citation>
    <scope>NUCLEOTIDE SEQUENCE [LARGE SCALE GENOMIC DNA]</scope>
    <source>
        <strain evidence="11">RS831</strain>
        <tissue evidence="11">Whole body</tissue>
    </source>
</reference>
<evidence type="ECO:0000256" key="9">
    <source>
        <dbReference type="SAM" id="MobiDB-lite"/>
    </source>
</evidence>
<keyword evidence="2" id="KW-0479">Metal-binding</keyword>
<proteinExistence type="predicted"/>
<dbReference type="AlphaFoldDB" id="A0A437CUP6"/>
<feature type="region of interest" description="Disordered" evidence="9">
    <location>
        <begin position="83"/>
        <end position="123"/>
    </location>
</feature>
<evidence type="ECO:0000256" key="4">
    <source>
        <dbReference type="ARBA" id="ARBA00022771"/>
    </source>
</evidence>
<comment type="subcellular location">
    <subcellularLocation>
        <location evidence="1">Nucleus</location>
    </subcellularLocation>
</comment>
<dbReference type="SUPFAM" id="SSF57667">
    <property type="entry name" value="beta-beta-alpha zinc fingers"/>
    <property type="match status" value="1"/>
</dbReference>
<keyword evidence="3" id="KW-0677">Repeat</keyword>
<gene>
    <name evidence="11" type="ORF">OJAV_G00109560</name>
</gene>
<feature type="compositionally biased region" description="Polar residues" evidence="9">
    <location>
        <begin position="190"/>
        <end position="212"/>
    </location>
</feature>
<dbReference type="PROSITE" id="PS51811">
    <property type="entry name" value="ZF_CCHC_HIVEP"/>
    <property type="match status" value="1"/>
</dbReference>
<evidence type="ECO:0000256" key="2">
    <source>
        <dbReference type="ARBA" id="ARBA00022723"/>
    </source>
</evidence>
<feature type="region of interest" description="Disordered" evidence="9">
    <location>
        <begin position="1"/>
        <end position="31"/>
    </location>
</feature>
<feature type="compositionally biased region" description="Basic and acidic residues" evidence="9">
    <location>
        <begin position="14"/>
        <end position="24"/>
    </location>
</feature>
<evidence type="ECO:0000256" key="3">
    <source>
        <dbReference type="ARBA" id="ARBA00022737"/>
    </source>
</evidence>
<dbReference type="OrthoDB" id="10042249at2759"/>
<keyword evidence="4" id="KW-0863">Zinc-finger</keyword>
<keyword evidence="7" id="KW-0804">Transcription</keyword>
<keyword evidence="6" id="KW-0805">Transcription regulation</keyword>
<keyword evidence="5" id="KW-0862">Zinc</keyword>
<dbReference type="GO" id="GO:0000981">
    <property type="term" value="F:DNA-binding transcription factor activity, RNA polymerase II-specific"/>
    <property type="evidence" value="ECO:0007669"/>
    <property type="project" value="TreeGrafter"/>
</dbReference>
<dbReference type="PANTHER" id="PTHR45944:SF3">
    <property type="entry name" value="ZINC FINGER PROTEIN 40"/>
    <property type="match status" value="1"/>
</dbReference>
<evidence type="ECO:0000256" key="7">
    <source>
        <dbReference type="ARBA" id="ARBA00023163"/>
    </source>
</evidence>
<keyword evidence="12" id="KW-1185">Reference proteome</keyword>
<dbReference type="InterPro" id="IPR051969">
    <property type="entry name" value="Zinc-finger_DNA-bd_regulators"/>
</dbReference>
<feature type="region of interest" description="Disordered" evidence="9">
    <location>
        <begin position="185"/>
        <end position="242"/>
    </location>
</feature>
<dbReference type="InterPro" id="IPR034729">
    <property type="entry name" value="Znf_CCHC_HIVEP"/>
</dbReference>